<dbReference type="EMBL" id="OKRC01000007">
    <property type="protein sequence ID" value="SPE21809.1"/>
    <property type="molecule type" value="Genomic_DNA"/>
</dbReference>
<comment type="caution">
    <text evidence="1">The sequence shown here is derived from an EMBL/GenBank/DDBJ whole genome shotgun (WGS) entry which is preliminary data.</text>
</comment>
<gene>
    <name evidence="1" type="ORF">LAS9267_01501</name>
</gene>
<name>A0AAE8LWA9_LATSK</name>
<protein>
    <submittedName>
        <fullName evidence="1">Uncharacterized protein</fullName>
    </submittedName>
</protein>
<reference evidence="1 2" key="1">
    <citation type="submission" date="2018-02" db="EMBL/GenBank/DDBJ databases">
        <authorList>
            <person name="Rodrigo-Torres L."/>
            <person name="Arahal R. D."/>
            <person name="Lucena T."/>
        </authorList>
    </citation>
    <scope>NUCLEOTIDE SEQUENCE [LARGE SCALE GENOMIC DNA]</scope>
    <source>
        <strain evidence="1 2">CECT 9267</strain>
    </source>
</reference>
<dbReference type="AlphaFoldDB" id="A0AAE8LWA9"/>
<dbReference type="RefSeq" id="WP_061827231.1">
    <property type="nucleotide sequence ID" value="NZ_CAKMCP010000004.1"/>
</dbReference>
<evidence type="ECO:0000313" key="2">
    <source>
        <dbReference type="Proteomes" id="UP000239650"/>
    </source>
</evidence>
<sequence>MVHENDLQLPNWLQLSEQARRANFGQVLRYFVSPLVAIEGIQPEVVQAGRLTFKTYSAWFSGEQFVFIPAQSAVSLGWSLGADKLAPSEWFAQTNRQLAANEGQLWADKADVDAYVDQLTTPSRIVNMPALLVARESVPSGWLAQGRYSPITRHFTGNQLFFSRFQAEIQNGLYRTQPETPLLETAHLVLRLLADQQVYQVFEKTTFTEQQLRQTLRQQGYDFVSVDQYEWLRGAGVPTLWPSGNHLPQATAESAASFGLDFTADQQAYELTTDPLIYKGGPCVTGGRYQLERQLPSSPFYESGVPTALMGNTDLATRYRRTITVALE</sequence>
<organism evidence="1 2">
    <name type="scientific">Latilactobacillus sakei</name>
    <name type="common">Lactobacillus sakei</name>
    <dbReference type="NCBI Taxonomy" id="1599"/>
    <lineage>
        <taxon>Bacteria</taxon>
        <taxon>Bacillati</taxon>
        <taxon>Bacillota</taxon>
        <taxon>Bacilli</taxon>
        <taxon>Lactobacillales</taxon>
        <taxon>Lactobacillaceae</taxon>
        <taxon>Latilactobacillus</taxon>
    </lineage>
</organism>
<evidence type="ECO:0000313" key="1">
    <source>
        <dbReference type="EMBL" id="SPE21809.1"/>
    </source>
</evidence>
<proteinExistence type="predicted"/>
<accession>A0AAE8LWA9</accession>
<dbReference type="Proteomes" id="UP000239650">
    <property type="component" value="Unassembled WGS sequence"/>
</dbReference>